<organism evidence="2 3">
    <name type="scientific">Ficus carica</name>
    <name type="common">Common fig</name>
    <dbReference type="NCBI Taxonomy" id="3494"/>
    <lineage>
        <taxon>Eukaryota</taxon>
        <taxon>Viridiplantae</taxon>
        <taxon>Streptophyta</taxon>
        <taxon>Embryophyta</taxon>
        <taxon>Tracheophyta</taxon>
        <taxon>Spermatophyta</taxon>
        <taxon>Magnoliopsida</taxon>
        <taxon>eudicotyledons</taxon>
        <taxon>Gunneridae</taxon>
        <taxon>Pentapetalae</taxon>
        <taxon>rosids</taxon>
        <taxon>fabids</taxon>
        <taxon>Rosales</taxon>
        <taxon>Moraceae</taxon>
        <taxon>Ficeae</taxon>
        <taxon>Ficus</taxon>
    </lineage>
</organism>
<accession>A0AA87ZSQ2</accession>
<evidence type="ECO:0000313" key="3">
    <source>
        <dbReference type="Proteomes" id="UP001187192"/>
    </source>
</evidence>
<protein>
    <submittedName>
        <fullName evidence="2">Uncharacterized protein</fullName>
    </submittedName>
</protein>
<dbReference type="AlphaFoldDB" id="A0AA87ZSQ2"/>
<evidence type="ECO:0000313" key="2">
    <source>
        <dbReference type="EMBL" id="GMN38855.1"/>
    </source>
</evidence>
<keyword evidence="3" id="KW-1185">Reference proteome</keyword>
<comment type="caution">
    <text evidence="2">The sequence shown here is derived from an EMBL/GenBank/DDBJ whole genome shotgun (WGS) entry which is preliminary data.</text>
</comment>
<reference evidence="2" key="1">
    <citation type="submission" date="2023-07" db="EMBL/GenBank/DDBJ databases">
        <title>draft genome sequence of fig (Ficus carica).</title>
        <authorList>
            <person name="Takahashi T."/>
            <person name="Nishimura K."/>
        </authorList>
    </citation>
    <scope>NUCLEOTIDE SEQUENCE</scope>
</reference>
<dbReference type="EMBL" id="BTGU01000008">
    <property type="protein sequence ID" value="GMN38855.1"/>
    <property type="molecule type" value="Genomic_DNA"/>
</dbReference>
<proteinExistence type="predicted"/>
<dbReference type="Proteomes" id="UP001187192">
    <property type="component" value="Unassembled WGS sequence"/>
</dbReference>
<evidence type="ECO:0000256" key="1">
    <source>
        <dbReference type="SAM" id="MobiDB-lite"/>
    </source>
</evidence>
<gene>
    <name evidence="2" type="ORF">TIFTF001_008082</name>
</gene>
<name>A0AA87ZSQ2_FICCA</name>
<sequence length="78" mass="8696">MVACCSWSSNKVAIVRLMAMLIYATTEYATRRLWSSDEVAISSPSRSDCSRDLITTDGMPTNKDDNKEWLATATSQSR</sequence>
<feature type="region of interest" description="Disordered" evidence="1">
    <location>
        <begin position="52"/>
        <end position="78"/>
    </location>
</feature>